<dbReference type="Proteomes" id="UP000660745">
    <property type="component" value="Unassembled WGS sequence"/>
</dbReference>
<protein>
    <submittedName>
        <fullName evidence="2">Uncharacterized protein</fullName>
    </submittedName>
</protein>
<proteinExistence type="predicted"/>
<keyword evidence="1" id="KW-0732">Signal</keyword>
<reference evidence="2" key="1">
    <citation type="journal article" date="2014" name="Int. J. Syst. Evol. Microbiol.">
        <title>Complete genome sequence of Corynebacterium casei LMG S-19264T (=DSM 44701T), isolated from a smear-ripened cheese.</title>
        <authorList>
            <consortium name="US DOE Joint Genome Institute (JGI-PGF)"/>
            <person name="Walter F."/>
            <person name="Albersmeier A."/>
            <person name="Kalinowski J."/>
            <person name="Ruckert C."/>
        </authorList>
    </citation>
    <scope>NUCLEOTIDE SEQUENCE</scope>
    <source>
        <strain evidence="2">CGMCC 4.7430</strain>
    </source>
</reference>
<evidence type="ECO:0000313" key="3">
    <source>
        <dbReference type="Proteomes" id="UP000660745"/>
    </source>
</evidence>
<feature type="chain" id="PRO_5039342947" evidence="1">
    <location>
        <begin position="21"/>
        <end position="64"/>
    </location>
</feature>
<name>A0A918AC54_9ACTN</name>
<evidence type="ECO:0000313" key="2">
    <source>
        <dbReference type="EMBL" id="GGP11571.1"/>
    </source>
</evidence>
<organism evidence="2 3">
    <name type="scientific">Nonomuraea glycinis</name>
    <dbReference type="NCBI Taxonomy" id="2047744"/>
    <lineage>
        <taxon>Bacteria</taxon>
        <taxon>Bacillati</taxon>
        <taxon>Actinomycetota</taxon>
        <taxon>Actinomycetes</taxon>
        <taxon>Streptosporangiales</taxon>
        <taxon>Streptosporangiaceae</taxon>
        <taxon>Nonomuraea</taxon>
    </lineage>
</organism>
<dbReference type="EMBL" id="BMNK01000010">
    <property type="protein sequence ID" value="GGP11571.1"/>
    <property type="molecule type" value="Genomic_DNA"/>
</dbReference>
<accession>A0A918AC54</accession>
<keyword evidence="3" id="KW-1185">Reference proteome</keyword>
<dbReference type="AlphaFoldDB" id="A0A918AC54"/>
<feature type="signal peptide" evidence="1">
    <location>
        <begin position="1"/>
        <end position="20"/>
    </location>
</feature>
<gene>
    <name evidence="2" type="ORF">GCM10012278_55700</name>
</gene>
<reference evidence="2" key="2">
    <citation type="submission" date="2020-09" db="EMBL/GenBank/DDBJ databases">
        <authorList>
            <person name="Sun Q."/>
            <person name="Zhou Y."/>
        </authorList>
    </citation>
    <scope>NUCLEOTIDE SEQUENCE</scope>
    <source>
        <strain evidence="2">CGMCC 4.7430</strain>
    </source>
</reference>
<sequence length="64" mass="7110">MRRVQGCPRFLRLFGLLWWAAADLGLCPNAEGQSASIELDVEDGRLVAYGLTGEYVIIDLTKIQ</sequence>
<evidence type="ECO:0000256" key="1">
    <source>
        <dbReference type="SAM" id="SignalP"/>
    </source>
</evidence>
<comment type="caution">
    <text evidence="2">The sequence shown here is derived from an EMBL/GenBank/DDBJ whole genome shotgun (WGS) entry which is preliminary data.</text>
</comment>